<dbReference type="Proteomes" id="UP001165366">
    <property type="component" value="Unassembled WGS sequence"/>
</dbReference>
<proteinExistence type="inferred from homology"/>
<evidence type="ECO:0000313" key="3">
    <source>
        <dbReference type="EMBL" id="MCG2590836.1"/>
    </source>
</evidence>
<reference evidence="3" key="1">
    <citation type="submission" date="2022-01" db="EMBL/GenBank/DDBJ databases">
        <authorList>
            <person name="Wang Y."/>
        </authorList>
    </citation>
    <scope>NUCLEOTIDE SEQUENCE</scope>
    <source>
        <strain evidence="3">WB101</strain>
    </source>
</reference>
<evidence type="ECO:0000313" key="4">
    <source>
        <dbReference type="Proteomes" id="UP001165366"/>
    </source>
</evidence>
<dbReference type="GO" id="GO:0008761">
    <property type="term" value="F:UDP-N-acetylglucosamine 2-epimerase activity"/>
    <property type="evidence" value="ECO:0007669"/>
    <property type="project" value="UniProtKB-EC"/>
</dbReference>
<dbReference type="PANTHER" id="PTHR43174:SF1">
    <property type="entry name" value="UDP-N-ACETYLGLUCOSAMINE 2-EPIMERASE"/>
    <property type="match status" value="1"/>
</dbReference>
<comment type="caution">
    <text evidence="3">The sequence shown here is derived from an EMBL/GenBank/DDBJ whole genome shotgun (WGS) entry which is preliminary data.</text>
</comment>
<dbReference type="PANTHER" id="PTHR43174">
    <property type="entry name" value="UDP-N-ACETYLGLUCOSAMINE 2-EPIMERASE"/>
    <property type="match status" value="1"/>
</dbReference>
<dbReference type="InterPro" id="IPR029767">
    <property type="entry name" value="WecB-like"/>
</dbReference>
<dbReference type="EC" id="5.1.3.14" evidence="3"/>
<reference evidence="3" key="2">
    <citation type="submission" date="2024-05" db="EMBL/GenBank/DDBJ databases">
        <title>Rhodohalobacter halophilus gen. nov., sp. nov., a moderately halophilic member of the family Balneolaceae.</title>
        <authorList>
            <person name="Xia J."/>
        </authorList>
    </citation>
    <scope>NUCLEOTIDE SEQUENCE</scope>
    <source>
        <strain evidence="3">WB101</strain>
    </source>
</reference>
<keyword evidence="1 3" id="KW-0413">Isomerase</keyword>
<evidence type="ECO:0000259" key="2">
    <source>
        <dbReference type="Pfam" id="PF02350"/>
    </source>
</evidence>
<organism evidence="3 4">
    <name type="scientific">Rhodohalobacter sulfatireducens</name>
    <dbReference type="NCBI Taxonomy" id="2911366"/>
    <lineage>
        <taxon>Bacteria</taxon>
        <taxon>Pseudomonadati</taxon>
        <taxon>Balneolota</taxon>
        <taxon>Balneolia</taxon>
        <taxon>Balneolales</taxon>
        <taxon>Balneolaceae</taxon>
        <taxon>Rhodohalobacter</taxon>
    </lineage>
</organism>
<dbReference type="CDD" id="cd03786">
    <property type="entry name" value="GTB_UDP-GlcNAc_2-Epimerase"/>
    <property type="match status" value="1"/>
</dbReference>
<dbReference type="EMBL" id="JAKLWS010000045">
    <property type="protein sequence ID" value="MCG2590836.1"/>
    <property type="molecule type" value="Genomic_DNA"/>
</dbReference>
<sequence>MKVVSIVGARPQFIKLGPLSRLLRESFEEIIIHTGQHYDHEMSDLFFDQLEIPKPDINLGVGSGLQGAQTGDMLEKIENKLMSIEPGLVLTFGDTNSTLAACLASSKLQFPTLHIEAGLRSFNKTMPEEINRVVADHTSDLLFAPTKEAVRNLENEGLTEKAVLTGDIMVDSVEFVQSKIDNHNANENPYALLTMHRPYNVDNPENLKNLFRSLKELSTSIIFPVHPRTRNILNSNNIDVPDNIELIEPQGYIEFQKLLRSCSRVITDSGGLQKEAFITGKPCITLRPETEWVETVEAGWNLLADLSDPNLADKIKSFNPEEERPDLYGKNVAEVMVAEIKKFISQS</sequence>
<dbReference type="Pfam" id="PF02350">
    <property type="entry name" value="Epimerase_2"/>
    <property type="match status" value="1"/>
</dbReference>
<name>A0ABS9KJ16_9BACT</name>
<dbReference type="RefSeq" id="WP_237856330.1">
    <property type="nucleotide sequence ID" value="NZ_JAKLWS010000045.1"/>
</dbReference>
<keyword evidence="4" id="KW-1185">Reference proteome</keyword>
<comment type="similarity">
    <text evidence="1">Belongs to the UDP-N-acetylglucosamine 2-epimerase family.</text>
</comment>
<dbReference type="SUPFAM" id="SSF53756">
    <property type="entry name" value="UDP-Glycosyltransferase/glycogen phosphorylase"/>
    <property type="match status" value="1"/>
</dbReference>
<accession>A0ABS9KJ16</accession>
<feature type="domain" description="UDP-N-acetylglucosamine 2-epimerase" evidence="2">
    <location>
        <begin position="25"/>
        <end position="339"/>
    </location>
</feature>
<dbReference type="NCBIfam" id="TIGR00236">
    <property type="entry name" value="wecB"/>
    <property type="match status" value="1"/>
</dbReference>
<dbReference type="InterPro" id="IPR003331">
    <property type="entry name" value="UDP_GlcNAc_Epimerase_2_dom"/>
</dbReference>
<protein>
    <submittedName>
        <fullName evidence="3">UDP-N-acetylglucosamine 2-epimerase (Non-hydrolyzing)</fullName>
        <ecNumber evidence="3">5.1.3.14</ecNumber>
    </submittedName>
</protein>
<evidence type="ECO:0000256" key="1">
    <source>
        <dbReference type="RuleBase" id="RU003513"/>
    </source>
</evidence>
<gene>
    <name evidence="3" type="primary">wecB</name>
    <name evidence="3" type="ORF">L6773_19860</name>
</gene>
<dbReference type="Gene3D" id="3.40.50.2000">
    <property type="entry name" value="Glycogen Phosphorylase B"/>
    <property type="match status" value="2"/>
</dbReference>